<protein>
    <submittedName>
        <fullName evidence="2">ATP-dependent zinc protease</fullName>
    </submittedName>
</protein>
<dbReference type="Pfam" id="PF05618">
    <property type="entry name" value="Zn_protease"/>
    <property type="match status" value="1"/>
</dbReference>
<evidence type="ECO:0000259" key="1">
    <source>
        <dbReference type="Pfam" id="PF05618"/>
    </source>
</evidence>
<gene>
    <name evidence="2" type="ORF">V0U35_05215</name>
</gene>
<dbReference type="RefSeq" id="WP_330195614.1">
    <property type="nucleotide sequence ID" value="NZ_JAZDRO010000002.1"/>
</dbReference>
<name>A0ABU7LWZ8_9PROT</name>
<dbReference type="GO" id="GO:0008233">
    <property type="term" value="F:peptidase activity"/>
    <property type="evidence" value="ECO:0007669"/>
    <property type="project" value="UniProtKB-KW"/>
</dbReference>
<dbReference type="EMBL" id="JAZDRO010000002">
    <property type="protein sequence ID" value="MEE2566073.1"/>
    <property type="molecule type" value="Genomic_DNA"/>
</dbReference>
<dbReference type="InterPro" id="IPR021109">
    <property type="entry name" value="Peptidase_aspartic_dom_sf"/>
</dbReference>
<accession>A0ABU7LWZ8</accession>
<proteinExistence type="predicted"/>
<comment type="caution">
    <text evidence="2">The sequence shown here is derived from an EMBL/GenBank/DDBJ whole genome shotgun (WGS) entry which is preliminary data.</text>
</comment>
<evidence type="ECO:0000313" key="2">
    <source>
        <dbReference type="EMBL" id="MEE2566073.1"/>
    </source>
</evidence>
<reference evidence="2 3" key="1">
    <citation type="submission" date="2024-01" db="EMBL/GenBank/DDBJ databases">
        <title>Hyphobacterium bacterium isolated from marine sediment.</title>
        <authorList>
            <person name="Zhao S."/>
        </authorList>
    </citation>
    <scope>NUCLEOTIDE SEQUENCE [LARGE SCALE GENOMIC DNA]</scope>
    <source>
        <strain evidence="2 3">Y60-23</strain>
    </source>
</reference>
<keyword evidence="2" id="KW-0645">Protease</keyword>
<dbReference type="InterPro" id="IPR008503">
    <property type="entry name" value="Asp_endopeptidase"/>
</dbReference>
<organism evidence="2 3">
    <name type="scientific">Hyphobacterium marinum</name>
    <dbReference type="NCBI Taxonomy" id="3116574"/>
    <lineage>
        <taxon>Bacteria</taxon>
        <taxon>Pseudomonadati</taxon>
        <taxon>Pseudomonadota</taxon>
        <taxon>Alphaproteobacteria</taxon>
        <taxon>Maricaulales</taxon>
        <taxon>Maricaulaceae</taxon>
        <taxon>Hyphobacterium</taxon>
    </lineage>
</organism>
<dbReference type="GO" id="GO:0006508">
    <property type="term" value="P:proteolysis"/>
    <property type="evidence" value="ECO:0007669"/>
    <property type="project" value="UniProtKB-KW"/>
</dbReference>
<dbReference type="PANTHER" id="PTHR38037:SF1">
    <property type="entry name" value="ATP-DEPENDENT ZINC PROTEASE DOMAIN-CONTAINING PROTEIN-RELATED"/>
    <property type="match status" value="1"/>
</dbReference>
<sequence length="150" mass="17054">MAGKPREPFLIGWREWAGLPELCDVPVKAKIDTGARTSAIHAWNINRFEKDGAPWVSFELHPVQKDNRTRIACTAPIHDVREVRSSDGATQTRIVIRTRLKLGGRSWPIELTLARRDQMGFRMLIGRTALKRRVLIDPAKSFLCGRADRN</sequence>
<evidence type="ECO:0000313" key="3">
    <source>
        <dbReference type="Proteomes" id="UP001310692"/>
    </source>
</evidence>
<keyword evidence="2" id="KW-0378">Hydrolase</keyword>
<dbReference type="PANTHER" id="PTHR38037">
    <property type="entry name" value="ZN_PROTEASE DOMAIN-CONTAINING PROTEIN"/>
    <property type="match status" value="1"/>
</dbReference>
<dbReference type="Gene3D" id="2.40.70.10">
    <property type="entry name" value="Acid Proteases"/>
    <property type="match status" value="1"/>
</dbReference>
<keyword evidence="3" id="KW-1185">Reference proteome</keyword>
<dbReference type="SUPFAM" id="SSF50630">
    <property type="entry name" value="Acid proteases"/>
    <property type="match status" value="1"/>
</dbReference>
<dbReference type="Proteomes" id="UP001310692">
    <property type="component" value="Unassembled WGS sequence"/>
</dbReference>
<feature type="domain" description="Retropepsin-like aspartic endopeptidase" evidence="1">
    <location>
        <begin position="11"/>
        <end position="143"/>
    </location>
</feature>